<protein>
    <submittedName>
        <fullName evidence="1">Uncharacterized protein</fullName>
    </submittedName>
</protein>
<dbReference type="Proteomes" id="UP001172055">
    <property type="component" value="Unassembled WGS sequence"/>
</dbReference>
<organism evidence="1 2">
    <name type="scientific">Planococcus shixiaomingii</name>
    <dbReference type="NCBI Taxonomy" id="3058393"/>
    <lineage>
        <taxon>Bacteria</taxon>
        <taxon>Bacillati</taxon>
        <taxon>Bacillota</taxon>
        <taxon>Bacilli</taxon>
        <taxon>Bacillales</taxon>
        <taxon>Caryophanaceae</taxon>
        <taxon>Planococcus</taxon>
    </lineage>
</organism>
<name>A0ABT8N1T3_9BACL</name>
<accession>A0ABT8N1T3</accession>
<keyword evidence="2" id="KW-1185">Reference proteome</keyword>
<dbReference type="RefSeq" id="WP_301723290.1">
    <property type="nucleotide sequence ID" value="NZ_JAUJWV010000001.1"/>
</dbReference>
<sequence length="124" mass="14313">MGKRIAVRYMVFQGTKNGISGFKEYRNDSNCVEPNKPYKNGVCHTIGDELDMLAMVAGFKTRDQFAKEHGGKSWLDDYSENLSRHMKEVLETTGVGWMVNEELVHFYSPPGEFVMWQKKKNKRS</sequence>
<evidence type="ECO:0000313" key="1">
    <source>
        <dbReference type="EMBL" id="MDN7241688.1"/>
    </source>
</evidence>
<dbReference type="EMBL" id="JAUJWV010000001">
    <property type="protein sequence ID" value="MDN7241688.1"/>
    <property type="molecule type" value="Genomic_DNA"/>
</dbReference>
<proteinExistence type="predicted"/>
<gene>
    <name evidence="1" type="ORF">QWY14_07775</name>
</gene>
<evidence type="ECO:0000313" key="2">
    <source>
        <dbReference type="Proteomes" id="UP001172055"/>
    </source>
</evidence>
<comment type="caution">
    <text evidence="1">The sequence shown here is derived from an EMBL/GenBank/DDBJ whole genome shotgun (WGS) entry which is preliminary data.</text>
</comment>
<reference evidence="1 2" key="1">
    <citation type="submission" date="2023-06" db="EMBL/GenBank/DDBJ databases">
        <title>Novel species in genus Planococcus.</title>
        <authorList>
            <person name="Ning S."/>
        </authorList>
    </citation>
    <scope>NUCLEOTIDE SEQUENCE [LARGE SCALE GENOMIC DNA]</scope>
    <source>
        <strain evidence="1 2">N028</strain>
    </source>
</reference>